<feature type="compositionally biased region" description="Polar residues" evidence="1">
    <location>
        <begin position="62"/>
        <end position="73"/>
    </location>
</feature>
<reference evidence="2" key="1">
    <citation type="submission" date="2022-07" db="EMBL/GenBank/DDBJ databases">
        <title>Draft genome sequence of Zalerion maritima ATCC 34329, a (micro)plastics degrading marine fungus.</title>
        <authorList>
            <person name="Paco A."/>
            <person name="Goncalves M.F.M."/>
            <person name="Rocha-Santos T.A.P."/>
            <person name="Alves A."/>
        </authorList>
    </citation>
    <scope>NUCLEOTIDE SEQUENCE</scope>
    <source>
        <strain evidence="2">ATCC 34329</strain>
    </source>
</reference>
<keyword evidence="3" id="KW-1185">Reference proteome</keyword>
<name>A0AAD5RSG9_9PEZI</name>
<protein>
    <submittedName>
        <fullName evidence="2">C2h2 transcription factor</fullName>
    </submittedName>
</protein>
<evidence type="ECO:0000256" key="1">
    <source>
        <dbReference type="SAM" id="MobiDB-lite"/>
    </source>
</evidence>
<accession>A0AAD5RSG9</accession>
<feature type="region of interest" description="Disordered" evidence="1">
    <location>
        <begin position="656"/>
        <end position="686"/>
    </location>
</feature>
<feature type="compositionally biased region" description="Pro residues" evidence="1">
    <location>
        <begin position="487"/>
        <end position="497"/>
    </location>
</feature>
<feature type="compositionally biased region" description="Acidic residues" evidence="1">
    <location>
        <begin position="119"/>
        <end position="128"/>
    </location>
</feature>
<dbReference type="Proteomes" id="UP001201980">
    <property type="component" value="Unassembled WGS sequence"/>
</dbReference>
<feature type="region of interest" description="Disordered" evidence="1">
    <location>
        <begin position="304"/>
        <end position="389"/>
    </location>
</feature>
<feature type="region of interest" description="Disordered" evidence="1">
    <location>
        <begin position="541"/>
        <end position="562"/>
    </location>
</feature>
<feature type="region of interest" description="Disordered" evidence="1">
    <location>
        <begin position="1"/>
        <end position="159"/>
    </location>
</feature>
<feature type="compositionally biased region" description="Polar residues" evidence="1">
    <location>
        <begin position="304"/>
        <end position="355"/>
    </location>
</feature>
<dbReference type="EMBL" id="JAKWBI020000117">
    <property type="protein sequence ID" value="KAJ2902281.1"/>
    <property type="molecule type" value="Genomic_DNA"/>
</dbReference>
<proteinExistence type="predicted"/>
<evidence type="ECO:0000313" key="3">
    <source>
        <dbReference type="Proteomes" id="UP001201980"/>
    </source>
</evidence>
<feature type="compositionally biased region" description="Low complexity" evidence="1">
    <location>
        <begin position="19"/>
        <end position="39"/>
    </location>
</feature>
<feature type="compositionally biased region" description="Low complexity" evidence="1">
    <location>
        <begin position="401"/>
        <end position="416"/>
    </location>
</feature>
<feature type="compositionally biased region" description="Basic and acidic residues" evidence="1">
    <location>
        <begin position="676"/>
        <end position="686"/>
    </location>
</feature>
<gene>
    <name evidence="2" type="ORF">MKZ38_000747</name>
</gene>
<organism evidence="2 3">
    <name type="scientific">Zalerion maritima</name>
    <dbReference type="NCBI Taxonomy" id="339359"/>
    <lineage>
        <taxon>Eukaryota</taxon>
        <taxon>Fungi</taxon>
        <taxon>Dikarya</taxon>
        <taxon>Ascomycota</taxon>
        <taxon>Pezizomycotina</taxon>
        <taxon>Sordariomycetes</taxon>
        <taxon>Lulworthiomycetidae</taxon>
        <taxon>Lulworthiales</taxon>
        <taxon>Lulworthiaceae</taxon>
        <taxon>Zalerion</taxon>
    </lineage>
</organism>
<feature type="region of interest" description="Disordered" evidence="1">
    <location>
        <begin position="229"/>
        <end position="285"/>
    </location>
</feature>
<feature type="compositionally biased region" description="Low complexity" evidence="1">
    <location>
        <begin position="261"/>
        <end position="276"/>
    </location>
</feature>
<feature type="compositionally biased region" description="Polar residues" evidence="1">
    <location>
        <begin position="438"/>
        <end position="453"/>
    </location>
</feature>
<evidence type="ECO:0000313" key="2">
    <source>
        <dbReference type="EMBL" id="KAJ2902281.1"/>
    </source>
</evidence>
<feature type="region of interest" description="Disordered" evidence="1">
    <location>
        <begin position="401"/>
        <end position="524"/>
    </location>
</feature>
<feature type="compositionally biased region" description="Basic and acidic residues" evidence="1">
    <location>
        <begin position="129"/>
        <end position="148"/>
    </location>
</feature>
<sequence length="704" mass="75556">MAAAFRPVNTPVFPDYPRSDPVQPSSSTVVSPRLSAPTPAAAPAPAPASSQPHSPNMADDATTPTRATFSRGSANGVLAGQKPLPSSPFPQAVQIPNVEEKKSVPKRGNSQHSRKSMDSEDVEMEDSEGDGKDKEDNDGSDRESETADGKSSSKKKKSQRFYCTDYPPCTLSFTRSEHLARHISLCGQETQETNGGVNCAGNTLHAQTVHVNEDIPIDSLAATGARFQRQAMRPERVRQATGRARASTVGSATGVARGHSKSLSTSSITSVGSNISTRDRPPPLVMADTRAKLSLESYSSARDGTYSQYRPISPSDFSTPTSATFSTGQNSPRWSGYASPTSSHSRSQSMYTESRTPNRRLSVPAPPGNNPFSAAPVGANVGRPSFPPGAISTSNAGTFSSANSSLLSSPTIPTSNYSRRDSVSSNADEAWRRRTWHPDSQNFHPSRLSSVSTPGHYDPAQGPPLAQPTNQSTSIRLPGIESFGPLPHRPVTPPKRNPSPMMVDSEASNPPSMLPGPASLAEDRRNPSQWDINLHRGLNRLEITSPSPNNHNNASNPPTRDSAHAWANEVNQAVQAQAEQVRLNPPTVRFDTPNPAYSAGNAPVGPRSLHQHTMSAPSVSIARDHRRRGWYNGPLQTHAEETKTNRIERMVHPNIDAFTGFPGRDSRSGQPQQNPDRPENAERLRGLDALVAVATSEGNTAAAY</sequence>
<feature type="compositionally biased region" description="Low complexity" evidence="1">
    <location>
        <begin position="545"/>
        <end position="558"/>
    </location>
</feature>
<comment type="caution">
    <text evidence="2">The sequence shown here is derived from an EMBL/GenBank/DDBJ whole genome shotgun (WGS) entry which is preliminary data.</text>
</comment>
<dbReference type="AlphaFoldDB" id="A0AAD5RSG9"/>